<evidence type="ECO:0000256" key="4">
    <source>
        <dbReference type="ARBA" id="ARBA00012477"/>
    </source>
</evidence>
<dbReference type="AlphaFoldDB" id="A0A0R0M379"/>
<keyword evidence="6" id="KW-0540">Nuclease</keyword>
<gene>
    <name evidence="12" type="ORF">M153_4990004854</name>
</gene>
<dbReference type="Proteomes" id="UP000051530">
    <property type="component" value="Unassembled WGS sequence"/>
</dbReference>
<dbReference type="PANTHER" id="PTHR12553:SF49">
    <property type="entry name" value="ZINC PHOSPHODIESTERASE ELAC PROTEIN 2"/>
    <property type="match status" value="1"/>
</dbReference>
<feature type="domain" description="tRNase Z endonuclease" evidence="11">
    <location>
        <begin position="10"/>
        <end position="57"/>
    </location>
</feature>
<protein>
    <recommendedName>
        <fullName evidence="4">ribonuclease Z</fullName>
        <ecNumber evidence="4">3.1.26.11</ecNumber>
    </recommendedName>
</protein>
<dbReference type="GO" id="GO:1990180">
    <property type="term" value="P:mitochondrial tRNA 3'-end processing"/>
    <property type="evidence" value="ECO:0007669"/>
    <property type="project" value="TreeGrafter"/>
</dbReference>
<evidence type="ECO:0000313" key="12">
    <source>
        <dbReference type="EMBL" id="KRH93887.1"/>
    </source>
</evidence>
<dbReference type="EC" id="3.1.26.11" evidence="4"/>
<dbReference type="InterPro" id="IPR027794">
    <property type="entry name" value="tRNase_Z_dom"/>
</dbReference>
<dbReference type="InterPro" id="IPR036866">
    <property type="entry name" value="RibonucZ/Hydroxyglut_hydro"/>
</dbReference>
<evidence type="ECO:0000256" key="8">
    <source>
        <dbReference type="ARBA" id="ARBA00022759"/>
    </source>
</evidence>
<sequence length="419" mass="48766">MTIQITFLRNSSGTSLIVYFENTNRKYVFGYLPGFQRHITERKIKLNGLRAVFLGDKYEAVPLIGFFLSLALNSDHQQEYSDKSYRNDRFGQNGLQIFGPPDIARVYELSHLFAPRNIKYEVNPGISVKKNSTLRCHTIDKQILKIDSIKYHQDLYDHMTSDLKQNYEHKNEFTDRFFVRKSVEEKSPIFTADDKVQFVSNYILFPEDHQGTLNIGKLLENHPKFPMQRCKDLKKGQPVTFEVKNDGIQEIITVNPSDYVAEVKTINNILILKDISILTDLEMQKNGLCPYFSAQPQFKNLKNTREPSQKCKIIDKIICIGRSTHYHCQRMAFLSSIYKNFKEKTGTYEESCDKFDKSSSFKIFSREKFTSRHFLGLISSGTLLNCELIEIDTSDDDYDSNFKLSKQLNKIWNIYNITT</sequence>
<comment type="similarity">
    <text evidence="3">Belongs to the RNase Z family.</text>
</comment>
<evidence type="ECO:0000256" key="9">
    <source>
        <dbReference type="ARBA" id="ARBA00022801"/>
    </source>
</evidence>
<keyword evidence="13" id="KW-1185">Reference proteome</keyword>
<keyword evidence="7" id="KW-0479">Metal-binding</keyword>
<comment type="caution">
    <text evidence="12">The sequence shown here is derived from an EMBL/GenBank/DDBJ whole genome shotgun (WGS) entry which is preliminary data.</text>
</comment>
<keyword evidence="8" id="KW-0255">Endonuclease</keyword>
<dbReference type="GO" id="GO:0042781">
    <property type="term" value="F:3'-tRNA processing endoribonuclease activity"/>
    <property type="evidence" value="ECO:0007669"/>
    <property type="project" value="UniProtKB-EC"/>
</dbReference>
<dbReference type="GO" id="GO:0005739">
    <property type="term" value="C:mitochondrion"/>
    <property type="evidence" value="ECO:0007669"/>
    <property type="project" value="TreeGrafter"/>
</dbReference>
<organism evidence="12 13">
    <name type="scientific">Pseudoloma neurophilia</name>
    <dbReference type="NCBI Taxonomy" id="146866"/>
    <lineage>
        <taxon>Eukaryota</taxon>
        <taxon>Fungi</taxon>
        <taxon>Fungi incertae sedis</taxon>
        <taxon>Microsporidia</taxon>
        <taxon>Pseudoloma</taxon>
    </lineage>
</organism>
<dbReference type="VEuPathDB" id="MicrosporidiaDB:M153_4990004854"/>
<evidence type="ECO:0000256" key="3">
    <source>
        <dbReference type="ARBA" id="ARBA00007823"/>
    </source>
</evidence>
<keyword evidence="10" id="KW-0862">Zinc</keyword>
<evidence type="ECO:0000256" key="10">
    <source>
        <dbReference type="ARBA" id="ARBA00022833"/>
    </source>
</evidence>
<name>A0A0R0M379_9MICR</name>
<dbReference type="Pfam" id="PF13691">
    <property type="entry name" value="Lactamase_B_4"/>
    <property type="match status" value="1"/>
</dbReference>
<evidence type="ECO:0000259" key="11">
    <source>
        <dbReference type="Pfam" id="PF13691"/>
    </source>
</evidence>
<feature type="non-terminal residue" evidence="12">
    <location>
        <position position="419"/>
    </location>
</feature>
<dbReference type="GO" id="GO:0046872">
    <property type="term" value="F:metal ion binding"/>
    <property type="evidence" value="ECO:0007669"/>
    <property type="project" value="UniProtKB-KW"/>
</dbReference>
<dbReference type="Gene3D" id="3.60.15.10">
    <property type="entry name" value="Ribonuclease Z/Hydroxyacylglutathione hydrolase-like"/>
    <property type="match status" value="1"/>
</dbReference>
<dbReference type="EMBL" id="LGUB01000187">
    <property type="protein sequence ID" value="KRH93887.1"/>
    <property type="molecule type" value="Genomic_DNA"/>
</dbReference>
<evidence type="ECO:0000256" key="7">
    <source>
        <dbReference type="ARBA" id="ARBA00022723"/>
    </source>
</evidence>
<keyword evidence="5" id="KW-0819">tRNA processing</keyword>
<accession>A0A0R0M379</accession>
<evidence type="ECO:0000256" key="6">
    <source>
        <dbReference type="ARBA" id="ARBA00022722"/>
    </source>
</evidence>
<comment type="catalytic activity">
    <reaction evidence="1">
        <text>Endonucleolytic cleavage of RNA, removing extra 3' nucleotides from tRNA precursor, generating 3' termini of tRNAs. A 3'-hydroxy group is left at the tRNA terminus and a 5'-phosphoryl group is left at the trailer molecule.</text>
        <dbReference type="EC" id="3.1.26.11"/>
    </reaction>
</comment>
<evidence type="ECO:0000256" key="5">
    <source>
        <dbReference type="ARBA" id="ARBA00022694"/>
    </source>
</evidence>
<comment type="cofactor">
    <cofactor evidence="2">
        <name>Zn(2+)</name>
        <dbReference type="ChEBI" id="CHEBI:29105"/>
    </cofactor>
</comment>
<dbReference type="InterPro" id="IPR047151">
    <property type="entry name" value="RNZ2-like"/>
</dbReference>
<dbReference type="PANTHER" id="PTHR12553">
    <property type="entry name" value="ZINC PHOSPHODIESTERASE ELAC PROTEIN 2"/>
    <property type="match status" value="1"/>
</dbReference>
<reference evidence="12 13" key="1">
    <citation type="submission" date="2015-07" db="EMBL/GenBank/DDBJ databases">
        <title>The genome of Pseudoloma neurophilia, a relevant intracellular parasite of the zebrafish.</title>
        <authorList>
            <person name="Ndikumana S."/>
            <person name="Pelin A."/>
            <person name="Sanders J."/>
            <person name="Corradi N."/>
        </authorList>
    </citation>
    <scope>NUCLEOTIDE SEQUENCE [LARGE SCALE GENOMIC DNA]</scope>
    <source>
        <strain evidence="12 13">MK1</strain>
    </source>
</reference>
<proteinExistence type="inferred from homology"/>
<keyword evidence="9 12" id="KW-0378">Hydrolase</keyword>
<evidence type="ECO:0000313" key="13">
    <source>
        <dbReference type="Proteomes" id="UP000051530"/>
    </source>
</evidence>
<evidence type="ECO:0000256" key="2">
    <source>
        <dbReference type="ARBA" id="ARBA00001947"/>
    </source>
</evidence>
<evidence type="ECO:0000256" key="1">
    <source>
        <dbReference type="ARBA" id="ARBA00000402"/>
    </source>
</evidence>